<dbReference type="PRINTS" id="PR00120">
    <property type="entry name" value="HATPASE"/>
</dbReference>
<name>A0ABD3R540_9STRA</name>
<dbReference type="Proteomes" id="UP001530377">
    <property type="component" value="Unassembled WGS sequence"/>
</dbReference>
<keyword evidence="8" id="KW-1278">Translocase</keyword>
<dbReference type="InterPro" id="IPR036163">
    <property type="entry name" value="HMA_dom_sf"/>
</dbReference>
<comment type="subcellular location">
    <subcellularLocation>
        <location evidence="1">Membrane</location>
    </subcellularLocation>
</comment>
<keyword evidence="9 12" id="KW-1133">Transmembrane helix</keyword>
<dbReference type="Pfam" id="PF00122">
    <property type="entry name" value="E1-E2_ATPase"/>
    <property type="match status" value="1"/>
</dbReference>
<feature type="transmembrane region" description="Helical" evidence="12">
    <location>
        <begin position="1072"/>
        <end position="1095"/>
    </location>
</feature>
<keyword evidence="3" id="KW-0813">Transport</keyword>
<dbReference type="InterPro" id="IPR001757">
    <property type="entry name" value="P_typ_ATPase"/>
</dbReference>
<dbReference type="SUPFAM" id="SSF56784">
    <property type="entry name" value="HAD-like"/>
    <property type="match status" value="1"/>
</dbReference>
<comment type="caution">
    <text evidence="14">The sequence shown here is derived from an EMBL/GenBank/DDBJ whole genome shotgun (WGS) entry which is preliminary data.</text>
</comment>
<keyword evidence="4 12" id="KW-0812">Transmembrane</keyword>
<sequence>MQTSSSSLPTYSEAILSVYGMSCTSCSSSVESAARSVPGVDRACVVDLVGGRVAVNYHDGACSVDDVVGAIEDAGFKASVLEVCRLTLTSSDDDAAAARSSPPISSSLLTNDGGNSYSTFSVDPAVPNIKTTSTTTISTIEATFALEGLTCATCVDAVSRAVKSLGRGPDGGLDVNSVNVRLLPDATLMVMYDGKRLDDDDIVKAIEDVGFGATLTSRRDVLREGDDDPSRVSEEGEGPNGRRRRRRRKVLYLSLVSNRDLALEYLRDFEGVSDARLSKPKVAKDDGATGCDMLRSFWNGVSSRLRTIGRPVGYSPVTTTAAKTTSLIPSVDDGEGTLEVTYDEDVAGVRDIVEGLESRLVTKCVAWDALSYQVRQKSIDVRRRREIGQWRDQFLFAIAFALPVFVISMVLSVIPATCDYFMSPNGFGISREEAWTWTLATPVQFISGARFYRESRHSFRSGKLGMSFLIATGTTAAYFYSIAAVLYNAVNSGSGRPRLMASFESSSLLISFVLLGKYLEAKAKSRTSEAVSALAGMAPDTATLIGTMDAMGKGTPVVERIIPLALLQRGDILFVRPGEKIPTDGTVKSGSSSVDESMLTGESVPVSKGEGSKLIGGTINMNGALQMIVEEVGEDTALAQVIRLVETAQSSKAAIAELADRIAAVFTPLVIAISVTTYIVWALLLNTSLLVGIKEDWPYHEQGFNDWTLPLLFSISVLVIACPCALGLSTPTAVMVGTGIGASLGILIRGGEPLELTKDVTCMVFDKTGTLTRGEMVVKDILLLSDRMLGESYVLEEMGTSIDKVNRCDSDNRSSRVKLVLDARRGAIEKLLYFSACAEQGSEHPIAKAILAKAAEYSIGDGLLHPLHEAENFEAKAGMGVKCTVDSVTVLIGNRRCMTENDINISPGTFDAMEYLENKGQTAVVMSINGCTEVVLGIMDHAKDEAALTVNVLQHVFGIKVHMLTGDNFRTARSVAHDLGIPAANVMADVLPAGKIEYIKRLRLGGERVAMVGDGVNDSPALAEADVGIAIGSGTHIAHEAAGIVLVNSKLTDLLVAIDLSKTIYFRIKLNLLWALGYNSLGIPVAAGVFYPITLKALPPYVAAFAMALSSISVLTSSLSLNRYRAPTFSAKKYGRNLRGGELGIERIVFTLSSGKQHDIAVKCEDPMISESEEHTHSLTNNADRKNYPGCHDAWSKKCSCNPCRCIGCPGNTSGNEMTC</sequence>
<dbReference type="EMBL" id="JALLPB020000733">
    <property type="protein sequence ID" value="KAL3806791.1"/>
    <property type="molecule type" value="Genomic_DNA"/>
</dbReference>
<feature type="transmembrane region" description="Helical" evidence="12">
    <location>
        <begin position="464"/>
        <end position="487"/>
    </location>
</feature>
<dbReference type="InterPro" id="IPR023298">
    <property type="entry name" value="ATPase_P-typ_TM_dom_sf"/>
</dbReference>
<evidence type="ECO:0000256" key="7">
    <source>
        <dbReference type="ARBA" id="ARBA00022840"/>
    </source>
</evidence>
<evidence type="ECO:0000256" key="9">
    <source>
        <dbReference type="ARBA" id="ARBA00022989"/>
    </source>
</evidence>
<dbReference type="FunFam" id="3.30.70.100:FF:000001">
    <property type="entry name" value="ATPase copper transporting beta"/>
    <property type="match status" value="1"/>
</dbReference>
<dbReference type="CDD" id="cd00371">
    <property type="entry name" value="HMA"/>
    <property type="match status" value="2"/>
</dbReference>
<evidence type="ECO:0000313" key="15">
    <source>
        <dbReference type="Proteomes" id="UP001530377"/>
    </source>
</evidence>
<dbReference type="Gene3D" id="2.70.150.10">
    <property type="entry name" value="Calcium-transporting ATPase, cytoplasmic transduction domain A"/>
    <property type="match status" value="1"/>
</dbReference>
<dbReference type="GO" id="GO:0016020">
    <property type="term" value="C:membrane"/>
    <property type="evidence" value="ECO:0007669"/>
    <property type="project" value="UniProtKB-SubCell"/>
</dbReference>
<dbReference type="InterPro" id="IPR018303">
    <property type="entry name" value="ATPase_P-typ_P_site"/>
</dbReference>
<evidence type="ECO:0000256" key="12">
    <source>
        <dbReference type="SAM" id="Phobius"/>
    </source>
</evidence>
<dbReference type="InterPro" id="IPR008250">
    <property type="entry name" value="ATPase_P-typ_transduc_dom_A_sf"/>
</dbReference>
<dbReference type="PRINTS" id="PR00119">
    <property type="entry name" value="CATATPASE"/>
</dbReference>
<organism evidence="14 15">
    <name type="scientific">Cyclostephanos tholiformis</name>
    <dbReference type="NCBI Taxonomy" id="382380"/>
    <lineage>
        <taxon>Eukaryota</taxon>
        <taxon>Sar</taxon>
        <taxon>Stramenopiles</taxon>
        <taxon>Ochrophyta</taxon>
        <taxon>Bacillariophyta</taxon>
        <taxon>Coscinodiscophyceae</taxon>
        <taxon>Thalassiosirophycidae</taxon>
        <taxon>Stephanodiscales</taxon>
        <taxon>Stephanodiscaceae</taxon>
        <taxon>Cyclostephanos</taxon>
    </lineage>
</organism>
<evidence type="ECO:0000256" key="5">
    <source>
        <dbReference type="ARBA" id="ARBA00022723"/>
    </source>
</evidence>
<dbReference type="InterPro" id="IPR036412">
    <property type="entry name" value="HAD-like_sf"/>
</dbReference>
<dbReference type="CDD" id="cd02094">
    <property type="entry name" value="P-type_ATPase_Cu-like"/>
    <property type="match status" value="1"/>
</dbReference>
<dbReference type="AlphaFoldDB" id="A0ABD3R540"/>
<dbReference type="GO" id="GO:0046872">
    <property type="term" value="F:metal ion binding"/>
    <property type="evidence" value="ECO:0007669"/>
    <property type="project" value="UniProtKB-KW"/>
</dbReference>
<feature type="transmembrane region" description="Helical" evidence="12">
    <location>
        <begin position="394"/>
        <end position="414"/>
    </location>
</feature>
<dbReference type="InterPro" id="IPR059000">
    <property type="entry name" value="ATPase_P-type_domA"/>
</dbReference>
<dbReference type="NCBIfam" id="TIGR01494">
    <property type="entry name" value="ATPase_P-type"/>
    <property type="match status" value="1"/>
</dbReference>
<feature type="domain" description="HMA" evidence="13">
    <location>
        <begin position="12"/>
        <end position="79"/>
    </location>
</feature>
<feature type="transmembrane region" description="Helical" evidence="12">
    <location>
        <begin position="662"/>
        <end position="684"/>
    </location>
</feature>
<evidence type="ECO:0000256" key="2">
    <source>
        <dbReference type="ARBA" id="ARBA00012517"/>
    </source>
</evidence>
<keyword evidence="6" id="KW-0547">Nucleotide-binding</keyword>
<evidence type="ECO:0000256" key="10">
    <source>
        <dbReference type="ARBA" id="ARBA00023136"/>
    </source>
</evidence>
<dbReference type="PANTHER" id="PTHR46594">
    <property type="entry name" value="P-TYPE CATION-TRANSPORTING ATPASE"/>
    <property type="match status" value="1"/>
</dbReference>
<accession>A0ABD3R540</accession>
<evidence type="ECO:0000256" key="3">
    <source>
        <dbReference type="ARBA" id="ARBA00022448"/>
    </source>
</evidence>
<evidence type="ECO:0000256" key="4">
    <source>
        <dbReference type="ARBA" id="ARBA00022692"/>
    </source>
</evidence>
<dbReference type="Gene3D" id="3.40.1110.10">
    <property type="entry name" value="Calcium-transporting ATPase, cytoplasmic domain N"/>
    <property type="match status" value="1"/>
</dbReference>
<feature type="transmembrane region" description="Helical" evidence="12">
    <location>
        <begin position="707"/>
        <end position="728"/>
    </location>
</feature>
<dbReference type="InterPro" id="IPR023214">
    <property type="entry name" value="HAD_sf"/>
</dbReference>
<keyword evidence="15" id="KW-1185">Reference proteome</keyword>
<feature type="region of interest" description="Disordered" evidence="11">
    <location>
        <begin position="222"/>
        <end position="244"/>
    </location>
</feature>
<keyword evidence="10 12" id="KW-0472">Membrane</keyword>
<dbReference type="Gene3D" id="3.30.70.100">
    <property type="match status" value="2"/>
</dbReference>
<gene>
    <name evidence="14" type="ORF">ACHAXA_000804</name>
</gene>
<dbReference type="SFLD" id="SFLDS00003">
    <property type="entry name" value="Haloacid_Dehalogenase"/>
    <property type="match status" value="1"/>
</dbReference>
<evidence type="ECO:0000256" key="11">
    <source>
        <dbReference type="SAM" id="MobiDB-lite"/>
    </source>
</evidence>
<dbReference type="SUPFAM" id="SSF81665">
    <property type="entry name" value="Calcium ATPase, transmembrane domain M"/>
    <property type="match status" value="1"/>
</dbReference>
<keyword evidence="5" id="KW-0479">Metal-binding</keyword>
<dbReference type="PROSITE" id="PS00154">
    <property type="entry name" value="ATPASE_E1_E2"/>
    <property type="match status" value="1"/>
</dbReference>
<dbReference type="Pfam" id="PF00403">
    <property type="entry name" value="HMA"/>
    <property type="match status" value="1"/>
</dbReference>
<dbReference type="GO" id="GO:0140581">
    <property type="term" value="F:P-type monovalent copper transporter activity"/>
    <property type="evidence" value="ECO:0007669"/>
    <property type="project" value="UniProtKB-EC"/>
</dbReference>
<dbReference type="SFLD" id="SFLDG00002">
    <property type="entry name" value="C1.7:_P-type_atpase_like"/>
    <property type="match status" value="1"/>
</dbReference>
<evidence type="ECO:0000313" key="14">
    <source>
        <dbReference type="EMBL" id="KAL3806791.1"/>
    </source>
</evidence>
<dbReference type="InterPro" id="IPR044492">
    <property type="entry name" value="P_typ_ATPase_HD_dom"/>
</dbReference>
<dbReference type="FunFam" id="2.70.150.10:FF:000002">
    <property type="entry name" value="Copper-transporting ATPase 1, putative"/>
    <property type="match status" value="1"/>
</dbReference>
<dbReference type="GO" id="GO:0005524">
    <property type="term" value="F:ATP binding"/>
    <property type="evidence" value="ECO:0007669"/>
    <property type="project" value="UniProtKB-KW"/>
</dbReference>
<feature type="compositionally biased region" description="Polar residues" evidence="11">
    <location>
        <begin position="586"/>
        <end position="595"/>
    </location>
</feature>
<dbReference type="PROSITE" id="PS50846">
    <property type="entry name" value="HMA_2"/>
    <property type="match status" value="2"/>
</dbReference>
<keyword evidence="7" id="KW-0067">ATP-binding</keyword>
<dbReference type="InterPro" id="IPR023299">
    <property type="entry name" value="ATPase_P-typ_cyto_dom_N"/>
</dbReference>
<dbReference type="Gene3D" id="3.40.50.1000">
    <property type="entry name" value="HAD superfamily/HAD-like"/>
    <property type="match status" value="1"/>
</dbReference>
<dbReference type="Pfam" id="PF00702">
    <property type="entry name" value="Hydrolase"/>
    <property type="match status" value="1"/>
</dbReference>
<dbReference type="SUPFAM" id="SSF55008">
    <property type="entry name" value="HMA, heavy metal-associated domain"/>
    <property type="match status" value="2"/>
</dbReference>
<dbReference type="SFLD" id="SFLDF00027">
    <property type="entry name" value="p-type_atpase"/>
    <property type="match status" value="1"/>
</dbReference>
<evidence type="ECO:0000256" key="1">
    <source>
        <dbReference type="ARBA" id="ARBA00004370"/>
    </source>
</evidence>
<dbReference type="EC" id="7.2.2.8" evidence="2"/>
<feature type="domain" description="HMA" evidence="13">
    <location>
        <begin position="140"/>
        <end position="214"/>
    </location>
</feature>
<proteinExistence type="predicted"/>
<dbReference type="SUPFAM" id="SSF81653">
    <property type="entry name" value="Calcium ATPase, transduction domain A"/>
    <property type="match status" value="1"/>
</dbReference>
<dbReference type="InterPro" id="IPR006121">
    <property type="entry name" value="HMA_dom"/>
</dbReference>
<evidence type="ECO:0000256" key="8">
    <source>
        <dbReference type="ARBA" id="ARBA00022967"/>
    </source>
</evidence>
<feature type="region of interest" description="Disordered" evidence="11">
    <location>
        <begin position="585"/>
        <end position="605"/>
    </location>
</feature>
<evidence type="ECO:0000256" key="6">
    <source>
        <dbReference type="ARBA" id="ARBA00022741"/>
    </source>
</evidence>
<feature type="compositionally biased region" description="Basic and acidic residues" evidence="11">
    <location>
        <begin position="222"/>
        <end position="234"/>
    </location>
</feature>
<feature type="transmembrane region" description="Helical" evidence="12">
    <location>
        <begin position="1101"/>
        <end position="1121"/>
    </location>
</feature>
<protein>
    <recommendedName>
        <fullName evidence="2">P-type Cu(+) transporter</fullName>
        <ecNumber evidence="2">7.2.2.8</ecNumber>
    </recommendedName>
</protein>
<evidence type="ECO:0000259" key="13">
    <source>
        <dbReference type="PROSITE" id="PS50846"/>
    </source>
</evidence>
<reference evidence="14 15" key="1">
    <citation type="submission" date="2024-10" db="EMBL/GenBank/DDBJ databases">
        <title>Updated reference genomes for cyclostephanoid diatoms.</title>
        <authorList>
            <person name="Roberts W.R."/>
            <person name="Alverson A.J."/>
        </authorList>
    </citation>
    <scope>NUCLEOTIDE SEQUENCE [LARGE SCALE GENOMIC DNA]</scope>
    <source>
        <strain evidence="14 15">AJA228-03</strain>
    </source>
</reference>
<dbReference type="PANTHER" id="PTHR46594:SF4">
    <property type="entry name" value="P-TYPE CATION-TRANSPORTING ATPASE"/>
    <property type="match status" value="1"/>
</dbReference>